<organism evidence="2 3">
    <name type="scientific">Aspergillus homomorphus (strain CBS 101889)</name>
    <dbReference type="NCBI Taxonomy" id="1450537"/>
    <lineage>
        <taxon>Eukaryota</taxon>
        <taxon>Fungi</taxon>
        <taxon>Dikarya</taxon>
        <taxon>Ascomycota</taxon>
        <taxon>Pezizomycotina</taxon>
        <taxon>Eurotiomycetes</taxon>
        <taxon>Eurotiomycetidae</taxon>
        <taxon>Eurotiales</taxon>
        <taxon>Aspergillaceae</taxon>
        <taxon>Aspergillus</taxon>
        <taxon>Aspergillus subgen. Circumdati</taxon>
    </lineage>
</organism>
<sequence length="424" mass="46999">MDAVGTGLPAAFWESLIRGSDHDFSWDMDWQPLSARPQGHPDDPGSRPHRASMGEMPEAKIGPVQSAQLRSLDDGQVNRIPAPDFRTQSLPSALQSELSFPTSARARPSSENLGSSSRDKPATIPHFWMQQFSELNMRLYQLAATSSTPERDNNRPRQPASFPTQYAGRVIDVSSAFLALLKAIGSHTHGIDDTDVNNLSWDRGERRRDQHMSFPEYSSESSEDEFGERGGRSLEKDGRRSWRDAKKLRKTTPPLTDITTLLQLLACYLRLRRLHNILYIYIEQYMATTAATAAFRPTSSQETFNALGGGMGTGIQPPLFKDLHIGGAPLGDYHLFQVKFVLQIVVHILGEIEFSLGLPAVYRISKRPDDEGSGILGSSISPQGAQYRDAGPSSLRWARWQRDQHGVSHAQAAGPDTEASARLH</sequence>
<reference evidence="2 3" key="1">
    <citation type="submission" date="2018-02" db="EMBL/GenBank/DDBJ databases">
        <title>The genomes of Aspergillus section Nigri reveals drivers in fungal speciation.</title>
        <authorList>
            <consortium name="DOE Joint Genome Institute"/>
            <person name="Vesth T.C."/>
            <person name="Nybo J."/>
            <person name="Theobald S."/>
            <person name="Brandl J."/>
            <person name="Frisvad J.C."/>
            <person name="Nielsen K.F."/>
            <person name="Lyhne E.K."/>
            <person name="Kogle M.E."/>
            <person name="Kuo A."/>
            <person name="Riley R."/>
            <person name="Clum A."/>
            <person name="Nolan M."/>
            <person name="Lipzen A."/>
            <person name="Salamov A."/>
            <person name="Henrissat B."/>
            <person name="Wiebenga A."/>
            <person name="De vries R.P."/>
            <person name="Grigoriev I.V."/>
            <person name="Mortensen U.H."/>
            <person name="Andersen M.R."/>
            <person name="Baker S.E."/>
        </authorList>
    </citation>
    <scope>NUCLEOTIDE SEQUENCE [LARGE SCALE GENOMIC DNA]</scope>
    <source>
        <strain evidence="2 3">CBS 101889</strain>
    </source>
</reference>
<evidence type="ECO:0000313" key="2">
    <source>
        <dbReference type="EMBL" id="RAL09579.1"/>
    </source>
</evidence>
<dbReference type="GeneID" id="37201477"/>
<dbReference type="Proteomes" id="UP000248961">
    <property type="component" value="Unassembled WGS sequence"/>
</dbReference>
<evidence type="ECO:0000256" key="1">
    <source>
        <dbReference type="SAM" id="MobiDB-lite"/>
    </source>
</evidence>
<dbReference type="STRING" id="1450537.A0A395HQ10"/>
<feature type="compositionally biased region" description="Polar residues" evidence="1">
    <location>
        <begin position="86"/>
        <end position="102"/>
    </location>
</feature>
<protein>
    <submittedName>
        <fullName evidence="2">Uncharacterized protein</fullName>
    </submittedName>
</protein>
<feature type="region of interest" description="Disordered" evidence="1">
    <location>
        <begin position="77"/>
        <end position="122"/>
    </location>
</feature>
<dbReference type="VEuPathDB" id="FungiDB:BO97DRAFT_427215"/>
<dbReference type="AlphaFoldDB" id="A0A395HQ10"/>
<feature type="compositionally biased region" description="Basic and acidic residues" evidence="1">
    <location>
        <begin position="227"/>
        <end position="245"/>
    </location>
</feature>
<name>A0A395HQ10_ASPHC</name>
<dbReference type="OrthoDB" id="4222821at2759"/>
<proteinExistence type="predicted"/>
<feature type="region of interest" description="Disordered" evidence="1">
    <location>
        <begin position="373"/>
        <end position="424"/>
    </location>
</feature>
<evidence type="ECO:0000313" key="3">
    <source>
        <dbReference type="Proteomes" id="UP000248961"/>
    </source>
</evidence>
<feature type="region of interest" description="Disordered" evidence="1">
    <location>
        <begin position="207"/>
        <end position="247"/>
    </location>
</feature>
<keyword evidence="3" id="KW-1185">Reference proteome</keyword>
<gene>
    <name evidence="2" type="ORF">BO97DRAFT_427215</name>
</gene>
<accession>A0A395HQ10</accession>
<dbReference type="RefSeq" id="XP_025548733.1">
    <property type="nucleotide sequence ID" value="XM_025697188.1"/>
</dbReference>
<feature type="region of interest" description="Disordered" evidence="1">
    <location>
        <begin position="29"/>
        <end position="54"/>
    </location>
</feature>
<dbReference type="EMBL" id="KZ824302">
    <property type="protein sequence ID" value="RAL09579.1"/>
    <property type="molecule type" value="Genomic_DNA"/>
</dbReference>